<dbReference type="InterPro" id="IPR009944">
    <property type="entry name" value="Amastin"/>
</dbReference>
<dbReference type="Pfam" id="PF07344">
    <property type="entry name" value="Amastin"/>
    <property type="match status" value="1"/>
</dbReference>
<dbReference type="GeneID" id="22574307"/>
<keyword evidence="1" id="KW-1133">Transmembrane helix</keyword>
<dbReference type="OrthoDB" id="265142at2759"/>
<feature type="transmembrane region" description="Helical" evidence="1">
    <location>
        <begin position="168"/>
        <end position="191"/>
    </location>
</feature>
<evidence type="ECO:0000313" key="2">
    <source>
        <dbReference type="EMBL" id="AIN97592.1"/>
    </source>
</evidence>
<feature type="transmembrane region" description="Helical" evidence="1">
    <location>
        <begin position="113"/>
        <end position="135"/>
    </location>
</feature>
<organism evidence="2 3">
    <name type="scientific">Leishmania panamensis</name>
    <dbReference type="NCBI Taxonomy" id="5679"/>
    <lineage>
        <taxon>Eukaryota</taxon>
        <taxon>Discoba</taxon>
        <taxon>Euglenozoa</taxon>
        <taxon>Kinetoplastea</taxon>
        <taxon>Metakinetoplastina</taxon>
        <taxon>Trypanosomatida</taxon>
        <taxon>Trypanosomatidae</taxon>
        <taxon>Leishmaniinae</taxon>
        <taxon>Leishmania</taxon>
        <taxon>Leishmania guyanensis species complex</taxon>
    </lineage>
</organism>
<keyword evidence="1" id="KW-0472">Membrane</keyword>
<gene>
    <name evidence="2" type="ORF">LPMP_201000</name>
</gene>
<evidence type="ECO:0000313" key="3">
    <source>
        <dbReference type="Proteomes" id="UP000063063"/>
    </source>
</evidence>
<dbReference type="EMBL" id="CP009389">
    <property type="protein sequence ID" value="AIN97592.1"/>
    <property type="molecule type" value="Genomic_DNA"/>
</dbReference>
<dbReference type="RefSeq" id="XP_010698299.1">
    <property type="nucleotide sequence ID" value="XM_010699997.1"/>
</dbReference>
<name>A0A088RNF1_LEIPA</name>
<dbReference type="PANTHER" id="PTHR33297:SF4">
    <property type="entry name" value="AMASTIN"/>
    <property type="match status" value="1"/>
</dbReference>
<keyword evidence="3" id="KW-1185">Reference proteome</keyword>
<accession>A0A088RNF1</accession>
<feature type="transmembrane region" description="Helical" evidence="1">
    <location>
        <begin position="6"/>
        <end position="30"/>
    </location>
</feature>
<dbReference type="eggNOG" id="ENOG502SHQY">
    <property type="taxonomic scope" value="Eukaryota"/>
</dbReference>
<proteinExistence type="predicted"/>
<dbReference type="VEuPathDB" id="TriTrypDB:LPAL13_200014500"/>
<sequence>MGCISGFLFGILQFVAVLFITVGTPLAMYVPRSENAKRVTNGYCITMWGIRDKCLTLTYSEKTADVWSECPGRVSRFKAAQVFAIGAAIILIASILANLLNACCCYCVKYLCIVLNLVAAVVLSISWGCILDCYLRNQGSFMRGTVDVCMRIRDFPGLDNSHPDGMQLGVGFILLVFACVISFVNIFVTFLPC</sequence>
<protein>
    <submittedName>
        <fullName evidence="2">Amastin-like protein, putative</fullName>
    </submittedName>
</protein>
<dbReference type="Proteomes" id="UP000063063">
    <property type="component" value="Chromosome 20"/>
</dbReference>
<feature type="transmembrane region" description="Helical" evidence="1">
    <location>
        <begin position="82"/>
        <end position="101"/>
    </location>
</feature>
<dbReference type="AlphaFoldDB" id="A0A088RNF1"/>
<reference evidence="2 3" key="1">
    <citation type="journal article" date="2015" name="Sci. Rep.">
        <title>The genome of Leishmania panamensis: insights into genomics of the L. (Viannia) subgenus.</title>
        <authorList>
            <person name="Llanes A."/>
            <person name="Restrepo C.M."/>
            <person name="Vecchio G.D."/>
            <person name="Anguizola F.J."/>
            <person name="Lleonart R."/>
        </authorList>
    </citation>
    <scope>NUCLEOTIDE SEQUENCE [LARGE SCALE GENOMIC DNA]</scope>
    <source>
        <strain evidence="2 3">MHOM/PA/94/PSC-1</strain>
    </source>
</reference>
<dbReference type="PANTHER" id="PTHR33297">
    <property type="entry name" value="AMASTIN-LIKE SURFACE PROTEIN-LIKE PROTEIN-RELATED"/>
    <property type="match status" value="1"/>
</dbReference>
<dbReference type="KEGG" id="lpan:LPMP_201000"/>
<keyword evidence="1" id="KW-0812">Transmembrane</keyword>
<evidence type="ECO:0000256" key="1">
    <source>
        <dbReference type="SAM" id="Phobius"/>
    </source>
</evidence>
<dbReference type="VEuPathDB" id="TriTrypDB:LPMP_201000"/>